<reference evidence="1 2" key="1">
    <citation type="submission" date="2021-06" db="EMBL/GenBank/DDBJ databases">
        <authorList>
            <person name="Kallberg Y."/>
            <person name="Tangrot J."/>
            <person name="Rosling A."/>
        </authorList>
    </citation>
    <scope>NUCLEOTIDE SEQUENCE [LARGE SCALE GENOMIC DNA]</scope>
    <source>
        <strain evidence="1 2">120-4 pot B 10/14</strain>
    </source>
</reference>
<proteinExistence type="predicted"/>
<sequence length="72" mass="8376">MSTTIKNMQDVQLQMITVIQEIQKKVNEMHTSLVSADNTKWVEDAIDHEIFGLIEEVKCLSDKDFMKVTYLE</sequence>
<keyword evidence="2" id="KW-1185">Reference proteome</keyword>
<evidence type="ECO:0000313" key="1">
    <source>
        <dbReference type="EMBL" id="CAG8469162.1"/>
    </source>
</evidence>
<protein>
    <submittedName>
        <fullName evidence="1">6961_t:CDS:1</fullName>
    </submittedName>
</protein>
<accession>A0ABM8VX77</accession>
<dbReference type="EMBL" id="CAJVQB010000126">
    <property type="protein sequence ID" value="CAG8469162.1"/>
    <property type="molecule type" value="Genomic_DNA"/>
</dbReference>
<dbReference type="Proteomes" id="UP000789901">
    <property type="component" value="Unassembled WGS sequence"/>
</dbReference>
<gene>
    <name evidence="1" type="ORF">GMARGA_LOCUS690</name>
</gene>
<comment type="caution">
    <text evidence="1">The sequence shown here is derived from an EMBL/GenBank/DDBJ whole genome shotgun (WGS) entry which is preliminary data.</text>
</comment>
<organism evidence="1 2">
    <name type="scientific">Gigaspora margarita</name>
    <dbReference type="NCBI Taxonomy" id="4874"/>
    <lineage>
        <taxon>Eukaryota</taxon>
        <taxon>Fungi</taxon>
        <taxon>Fungi incertae sedis</taxon>
        <taxon>Mucoromycota</taxon>
        <taxon>Glomeromycotina</taxon>
        <taxon>Glomeromycetes</taxon>
        <taxon>Diversisporales</taxon>
        <taxon>Gigasporaceae</taxon>
        <taxon>Gigaspora</taxon>
    </lineage>
</organism>
<evidence type="ECO:0000313" key="2">
    <source>
        <dbReference type="Proteomes" id="UP000789901"/>
    </source>
</evidence>
<name>A0ABM8VX77_GIGMA</name>